<reference evidence="3" key="2">
    <citation type="submission" date="2014-07" db="EMBL/GenBank/DDBJ databases">
        <authorList>
            <person name="Hull J."/>
        </authorList>
    </citation>
    <scope>NUCLEOTIDE SEQUENCE</scope>
</reference>
<sequence>NSAMSPPSVFALLIAALCLSGSVFGNNADDREVEQASLSILNAAGDFIDVVKSVKITDVALKGEHGETGRGQKKLMRMAIPLIVGFKIAGIIVAAMTALKVLVLKTVVMSGLAIIASLALAAKQLYDKMKEKKASHESYAHATPYFYPGMAASADMSWDPSNAGYEIHGLGAAGASQDLSPLGSDFQASYAASSLSGTGAAATALGNGTSFGFVPGTHYIPGTYS</sequence>
<keyword evidence="2" id="KW-0732">Signal</keyword>
<accession>A0A0A9ZH89</accession>
<organism evidence="3">
    <name type="scientific">Lygus hesperus</name>
    <name type="common">Western plant bug</name>
    <dbReference type="NCBI Taxonomy" id="30085"/>
    <lineage>
        <taxon>Eukaryota</taxon>
        <taxon>Metazoa</taxon>
        <taxon>Ecdysozoa</taxon>
        <taxon>Arthropoda</taxon>
        <taxon>Hexapoda</taxon>
        <taxon>Insecta</taxon>
        <taxon>Pterygota</taxon>
        <taxon>Neoptera</taxon>
        <taxon>Paraneoptera</taxon>
        <taxon>Hemiptera</taxon>
        <taxon>Heteroptera</taxon>
        <taxon>Panheteroptera</taxon>
        <taxon>Cimicomorpha</taxon>
        <taxon>Miridae</taxon>
        <taxon>Mirini</taxon>
        <taxon>Lygus</taxon>
    </lineage>
</organism>
<feature type="non-terminal residue" evidence="3">
    <location>
        <position position="1"/>
    </location>
</feature>
<feature type="transmembrane region" description="Helical" evidence="1">
    <location>
        <begin position="75"/>
        <end position="96"/>
    </location>
</feature>
<keyword evidence="1" id="KW-1133">Transmembrane helix</keyword>
<feature type="chain" id="PRO_5002073041" evidence="2">
    <location>
        <begin position="26"/>
        <end position="225"/>
    </location>
</feature>
<evidence type="ECO:0000256" key="2">
    <source>
        <dbReference type="SAM" id="SignalP"/>
    </source>
</evidence>
<dbReference type="AlphaFoldDB" id="A0A0A9ZH89"/>
<dbReference type="EMBL" id="GBHO01000003">
    <property type="protein sequence ID" value="JAG43601.1"/>
    <property type="molecule type" value="Transcribed_RNA"/>
</dbReference>
<gene>
    <name evidence="3" type="primary">ddl_2</name>
    <name evidence="3" type="ORF">CM83_104243</name>
</gene>
<dbReference type="GO" id="GO:0016874">
    <property type="term" value="F:ligase activity"/>
    <property type="evidence" value="ECO:0007669"/>
    <property type="project" value="UniProtKB-KW"/>
</dbReference>
<reference evidence="3" key="1">
    <citation type="journal article" date="2014" name="PLoS ONE">
        <title>Transcriptome-Based Identification of ABC Transporters in the Western Tarnished Plant Bug Lygus hesperus.</title>
        <authorList>
            <person name="Hull J.J."/>
            <person name="Chaney K."/>
            <person name="Geib S.M."/>
            <person name="Fabrick J.A."/>
            <person name="Brent C.S."/>
            <person name="Walsh D."/>
            <person name="Lavine L.C."/>
        </authorList>
    </citation>
    <scope>NUCLEOTIDE SEQUENCE</scope>
</reference>
<keyword evidence="1" id="KW-0812">Transmembrane</keyword>
<feature type="transmembrane region" description="Helical" evidence="1">
    <location>
        <begin position="102"/>
        <end position="122"/>
    </location>
</feature>
<feature type="signal peptide" evidence="2">
    <location>
        <begin position="1"/>
        <end position="25"/>
    </location>
</feature>
<keyword evidence="1" id="KW-0472">Membrane</keyword>
<proteinExistence type="predicted"/>
<name>A0A0A9ZH89_LYGHE</name>
<evidence type="ECO:0000256" key="1">
    <source>
        <dbReference type="SAM" id="Phobius"/>
    </source>
</evidence>
<protein>
    <submittedName>
        <fullName evidence="3">D-alanine--D-alanine ligase</fullName>
    </submittedName>
</protein>
<evidence type="ECO:0000313" key="3">
    <source>
        <dbReference type="EMBL" id="JAG43601.1"/>
    </source>
</evidence>
<keyword evidence="3" id="KW-0436">Ligase</keyword>